<evidence type="ECO:0000313" key="3">
    <source>
        <dbReference type="Proteomes" id="UP000030746"/>
    </source>
</evidence>
<dbReference type="RefSeq" id="XP_009048791.1">
    <property type="nucleotide sequence ID" value="XM_009050543.1"/>
</dbReference>
<organism evidence="2 3">
    <name type="scientific">Lottia gigantea</name>
    <name type="common">Giant owl limpet</name>
    <dbReference type="NCBI Taxonomy" id="225164"/>
    <lineage>
        <taxon>Eukaryota</taxon>
        <taxon>Metazoa</taxon>
        <taxon>Spiralia</taxon>
        <taxon>Lophotrochozoa</taxon>
        <taxon>Mollusca</taxon>
        <taxon>Gastropoda</taxon>
        <taxon>Patellogastropoda</taxon>
        <taxon>Lottioidea</taxon>
        <taxon>Lottiidae</taxon>
        <taxon>Lottia</taxon>
    </lineage>
</organism>
<dbReference type="OMA" id="YHAYTTI"/>
<dbReference type="Pfam" id="PF12937">
    <property type="entry name" value="F-box-like"/>
    <property type="match status" value="1"/>
</dbReference>
<keyword evidence="3" id="KW-1185">Reference proteome</keyword>
<sequence>MAAPRAKKKKRERVLKSKVTTDPDSVETDCAAYVLTSFPYILQNIFENFSARRLTSCSRVCKIWKEIADRVLKARPPFYWDYFTENEKEANKAGFNDPIFYMLAEIAKSIKMFADRIEDYATHGTEDFVSDIEWRLSDLEDPLVNSKELFPPGRTNDRLKRNHFNLVEWITYQMSMECLVSAVVTDGVIGTPWDSSGSSYETECDRQHWDIFNTDLDVKKIMFFRDDEANGDVALALCEQYEGQALVAGAVVNSVQFPVLAKGSGEIIIKTCCIAFCGQNVRVASVVIDSVTRISELEDYMKELKSHGLPEEKSIAFMYASVCHGYNQYQKDNVQSKCFRKYFPKTPLFGTFVREGIGSTGSVPEPPEIDEDFDIWFTYRDELYSKLYHQYKSILCLVSFQ</sequence>
<dbReference type="HOGENOM" id="CLU_687507_0_0_1"/>
<dbReference type="KEGG" id="lgi:LOTGIDRAFT_157959"/>
<dbReference type="OrthoDB" id="509497at2759"/>
<dbReference type="PANTHER" id="PTHR14939">
    <property type="entry name" value="F-BOX ONLY PROTEIN 22"/>
    <property type="match status" value="1"/>
</dbReference>
<dbReference type="GO" id="GO:0000209">
    <property type="term" value="P:protein polyubiquitination"/>
    <property type="evidence" value="ECO:0007669"/>
    <property type="project" value="TreeGrafter"/>
</dbReference>
<dbReference type="EMBL" id="KB200701">
    <property type="protein sequence ID" value="ESP00672.1"/>
    <property type="molecule type" value="Genomic_DNA"/>
</dbReference>
<evidence type="ECO:0000259" key="1">
    <source>
        <dbReference type="Pfam" id="PF12937"/>
    </source>
</evidence>
<dbReference type="AlphaFoldDB" id="V4B2L3"/>
<gene>
    <name evidence="2" type="ORF">LOTGIDRAFT_157959</name>
</gene>
<dbReference type="Proteomes" id="UP000030746">
    <property type="component" value="Unassembled WGS sequence"/>
</dbReference>
<accession>V4B2L3</accession>
<dbReference type="InterPro" id="IPR036047">
    <property type="entry name" value="F-box-like_dom_sf"/>
</dbReference>
<dbReference type="STRING" id="225164.V4B2L3"/>
<dbReference type="InterPro" id="IPR001810">
    <property type="entry name" value="F-box_dom"/>
</dbReference>
<feature type="domain" description="F-box" evidence="1">
    <location>
        <begin position="41"/>
        <end position="70"/>
    </location>
</feature>
<protein>
    <recommendedName>
        <fullName evidence="1">F-box domain-containing protein</fullName>
    </recommendedName>
</protein>
<proteinExistence type="predicted"/>
<evidence type="ECO:0000313" key="2">
    <source>
        <dbReference type="EMBL" id="ESP00672.1"/>
    </source>
</evidence>
<dbReference type="CTD" id="20237566"/>
<dbReference type="GeneID" id="20237566"/>
<reference evidence="2 3" key="1">
    <citation type="journal article" date="2013" name="Nature">
        <title>Insights into bilaterian evolution from three spiralian genomes.</title>
        <authorList>
            <person name="Simakov O."/>
            <person name="Marletaz F."/>
            <person name="Cho S.J."/>
            <person name="Edsinger-Gonzales E."/>
            <person name="Havlak P."/>
            <person name="Hellsten U."/>
            <person name="Kuo D.H."/>
            <person name="Larsson T."/>
            <person name="Lv J."/>
            <person name="Arendt D."/>
            <person name="Savage R."/>
            <person name="Osoegawa K."/>
            <person name="de Jong P."/>
            <person name="Grimwood J."/>
            <person name="Chapman J.A."/>
            <person name="Shapiro H."/>
            <person name="Aerts A."/>
            <person name="Otillar R.P."/>
            <person name="Terry A.Y."/>
            <person name="Boore J.L."/>
            <person name="Grigoriev I.V."/>
            <person name="Lindberg D.R."/>
            <person name="Seaver E.C."/>
            <person name="Weisblat D.A."/>
            <person name="Putnam N.H."/>
            <person name="Rokhsar D.S."/>
        </authorList>
    </citation>
    <scope>NUCLEOTIDE SEQUENCE [LARGE SCALE GENOMIC DNA]</scope>
</reference>
<dbReference type="PANTHER" id="PTHR14939:SF5">
    <property type="entry name" value="F-BOX ONLY PROTEIN 22"/>
    <property type="match status" value="1"/>
</dbReference>
<dbReference type="SUPFAM" id="SSF81383">
    <property type="entry name" value="F-box domain"/>
    <property type="match status" value="1"/>
</dbReference>
<name>V4B2L3_LOTGI</name>
<dbReference type="GO" id="GO:0032436">
    <property type="term" value="P:positive regulation of proteasomal ubiquitin-dependent protein catabolic process"/>
    <property type="evidence" value="ECO:0007669"/>
    <property type="project" value="TreeGrafter"/>
</dbReference>